<evidence type="ECO:0000313" key="2">
    <source>
        <dbReference type="Proteomes" id="UP000004079"/>
    </source>
</evidence>
<organism evidence="1 2">
    <name type="scientific">Segatella oris F0302</name>
    <dbReference type="NCBI Taxonomy" id="649760"/>
    <lineage>
        <taxon>Bacteria</taxon>
        <taxon>Pseudomonadati</taxon>
        <taxon>Bacteroidota</taxon>
        <taxon>Bacteroidia</taxon>
        <taxon>Bacteroidales</taxon>
        <taxon>Prevotellaceae</taxon>
        <taxon>Segatella</taxon>
    </lineage>
</organism>
<gene>
    <name evidence="1" type="ORF">HMPREF0971_00903</name>
</gene>
<protein>
    <submittedName>
        <fullName evidence="1">Uncharacterized protein</fullName>
    </submittedName>
</protein>
<dbReference type="EMBL" id="ACUZ02000013">
    <property type="protein sequence ID" value="EFB32724.1"/>
    <property type="molecule type" value="Genomic_DNA"/>
</dbReference>
<name>D1QPL2_9BACT</name>
<comment type="caution">
    <text evidence="1">The sequence shown here is derived from an EMBL/GenBank/DDBJ whole genome shotgun (WGS) entry which is preliminary data.</text>
</comment>
<dbReference type="HOGENOM" id="CLU_3220221_0_0_10"/>
<evidence type="ECO:0000313" key="1">
    <source>
        <dbReference type="EMBL" id="EFB32724.1"/>
    </source>
</evidence>
<reference evidence="1 2" key="1">
    <citation type="submission" date="2009-11" db="EMBL/GenBank/DDBJ databases">
        <authorList>
            <person name="Weinstock G."/>
            <person name="Sodergren E."/>
            <person name="Clifton S."/>
            <person name="Fulton L."/>
            <person name="Fulton B."/>
            <person name="Courtney L."/>
            <person name="Fronick C."/>
            <person name="Harrison M."/>
            <person name="Strong C."/>
            <person name="Farmer C."/>
            <person name="Delahaunty K."/>
            <person name="Markovic C."/>
            <person name="Hall O."/>
            <person name="Minx P."/>
            <person name="Tomlinson C."/>
            <person name="Mitreva M."/>
            <person name="Nelson J."/>
            <person name="Hou S."/>
            <person name="Wollam A."/>
            <person name="Pepin K.H."/>
            <person name="Johnson M."/>
            <person name="Bhonagiri V."/>
            <person name="Nash W.E."/>
            <person name="Warren W."/>
            <person name="Chinwalla A."/>
            <person name="Mardis E.R."/>
            <person name="Wilson R.K."/>
        </authorList>
    </citation>
    <scope>NUCLEOTIDE SEQUENCE [LARGE SCALE GENOMIC DNA]</scope>
    <source>
        <strain evidence="1 2">F0302</strain>
    </source>
</reference>
<proteinExistence type="predicted"/>
<dbReference type="STRING" id="649760.HMPREF0971_00903"/>
<dbReference type="Proteomes" id="UP000004079">
    <property type="component" value="Unassembled WGS sequence"/>
</dbReference>
<sequence length="44" mass="5057">MAPAQSLLVGLFVSLLRLSLFSKFPLFAKVQKNKYSRAMQKNER</sequence>
<accession>D1QPL2</accession>
<dbReference type="AlphaFoldDB" id="D1QPL2"/>